<dbReference type="Proteomes" id="UP000808349">
    <property type="component" value="Unassembled WGS sequence"/>
</dbReference>
<sequence length="603" mass="67643">MMKKPLLIIFILIVFKWHAVGQLNTLENIDQLEKGGLKKTLKNFIKDFYDFGDPFQMGGGVSLNLRSYNNNGAPLRQDPFFYTLGANLNFKIYQIDIPFSMVMTAKNTNKSYPSLSDMINSLKDQAKSKVNGYARFGISPHYKWAKLHIGHRSMNFSKYTMSNLNFFGTGLELNPGKVRLSGMYGRLAKAEPINLSLTSPNLPIYKRIGWSTKLGYGDDKASADIIVFTAKDDENSISIPAVYPKQKSPEANFAVGIQLQKLLLEKIRIKIDYTRSGVSPNTLDAESDKNSLTNFLLKRRNTTYYGNALEGSVSFEGKNQNSGLSFNRVDSKFKTFGAYFFNTDVFDIQGFTHFGLFQSKLNTSLKLGIQTNNLDGEKPATTKRLIYDIQTGWSDKDFSAQFNYTNNSSNVSYILNQQLDSLNAVVVTKDIGANLNYVLPFKSDHVHSISLTANIQDVSDDIEKPNRISVSKLFLINAGYTLKTKSKWLFGIRINHTKNEVPLTEVTRFGLGASVQKSLLKEKLSLGFNSNYYKNNNSLKQKSSNTILQLTLGAKLFKGASLQFAYGILRTSSDVTSTFTESIGNLGLQYQFNYKPAKKKSKS</sequence>
<evidence type="ECO:0000313" key="2">
    <source>
        <dbReference type="Proteomes" id="UP000808349"/>
    </source>
</evidence>
<organism evidence="1 2">
    <name type="scientific">Candidatus Defluviibacterium haderslevense</name>
    <dbReference type="NCBI Taxonomy" id="2981993"/>
    <lineage>
        <taxon>Bacteria</taxon>
        <taxon>Pseudomonadati</taxon>
        <taxon>Bacteroidota</taxon>
        <taxon>Saprospiria</taxon>
        <taxon>Saprospirales</taxon>
        <taxon>Saprospiraceae</taxon>
        <taxon>Candidatus Defluviibacterium</taxon>
    </lineage>
</organism>
<dbReference type="EMBL" id="JADKFW010000014">
    <property type="protein sequence ID" value="MBK9719035.1"/>
    <property type="molecule type" value="Genomic_DNA"/>
</dbReference>
<name>A0A9D7XFL2_9BACT</name>
<dbReference type="AlphaFoldDB" id="A0A9D7XFL2"/>
<protein>
    <submittedName>
        <fullName evidence="1">Uncharacterized protein</fullName>
    </submittedName>
</protein>
<reference evidence="1 2" key="1">
    <citation type="submission" date="2020-10" db="EMBL/GenBank/DDBJ databases">
        <title>Connecting structure to function with the recovery of over 1000 high-quality activated sludge metagenome-assembled genomes encoding full-length rRNA genes using long-read sequencing.</title>
        <authorList>
            <person name="Singleton C.M."/>
            <person name="Petriglieri F."/>
            <person name="Kristensen J.M."/>
            <person name="Kirkegaard R.H."/>
            <person name="Michaelsen T.Y."/>
            <person name="Andersen M.H."/>
            <person name="Karst S.M."/>
            <person name="Dueholm M.S."/>
            <person name="Nielsen P.H."/>
            <person name="Albertsen M."/>
        </authorList>
    </citation>
    <scope>NUCLEOTIDE SEQUENCE [LARGE SCALE GENOMIC DNA]</scope>
    <source>
        <strain evidence="1">Ribe_18-Q3-R11-54_BAT3C.373</strain>
    </source>
</reference>
<comment type="caution">
    <text evidence="1">The sequence shown here is derived from an EMBL/GenBank/DDBJ whole genome shotgun (WGS) entry which is preliminary data.</text>
</comment>
<proteinExistence type="predicted"/>
<gene>
    <name evidence="1" type="ORF">IPO85_16275</name>
</gene>
<evidence type="ECO:0000313" key="1">
    <source>
        <dbReference type="EMBL" id="MBK9719035.1"/>
    </source>
</evidence>
<accession>A0A9D7XFL2</accession>
<dbReference type="SUPFAM" id="SSF56935">
    <property type="entry name" value="Porins"/>
    <property type="match status" value="1"/>
</dbReference>